<dbReference type="Proteomes" id="UP000192940">
    <property type="component" value="Chromosome I"/>
</dbReference>
<evidence type="ECO:0000256" key="1">
    <source>
        <dbReference type="ARBA" id="ARBA00004651"/>
    </source>
</evidence>
<dbReference type="InterPro" id="IPR004089">
    <property type="entry name" value="MCPsignal_dom"/>
</dbReference>
<comment type="subcellular location">
    <subcellularLocation>
        <location evidence="1">Cell membrane</location>
        <topology evidence="1">Multi-pass membrane protein</topology>
    </subcellularLocation>
</comment>
<dbReference type="GO" id="GO:0007165">
    <property type="term" value="P:signal transduction"/>
    <property type="evidence" value="ECO:0007669"/>
    <property type="project" value="UniProtKB-KW"/>
</dbReference>
<dbReference type="Pfam" id="PF00672">
    <property type="entry name" value="HAMP"/>
    <property type="match status" value="1"/>
</dbReference>
<dbReference type="SUPFAM" id="SSF158472">
    <property type="entry name" value="HAMP domain-like"/>
    <property type="match status" value="1"/>
</dbReference>
<dbReference type="EMBL" id="LT840184">
    <property type="protein sequence ID" value="SMF92944.1"/>
    <property type="molecule type" value="Genomic_DNA"/>
</dbReference>
<dbReference type="InterPro" id="IPR029151">
    <property type="entry name" value="Sensor-like_sf"/>
</dbReference>
<keyword evidence="5 11" id="KW-0812">Transmembrane</keyword>
<dbReference type="InterPro" id="IPR003660">
    <property type="entry name" value="HAMP_dom"/>
</dbReference>
<dbReference type="CDD" id="cd12913">
    <property type="entry name" value="PDC1_MCP_like"/>
    <property type="match status" value="1"/>
</dbReference>
<evidence type="ECO:0000259" key="13">
    <source>
        <dbReference type="PROSITE" id="PS50885"/>
    </source>
</evidence>
<evidence type="ECO:0000313" key="15">
    <source>
        <dbReference type="Proteomes" id="UP000192940"/>
    </source>
</evidence>
<evidence type="ECO:0000313" key="14">
    <source>
        <dbReference type="EMBL" id="SMF92944.1"/>
    </source>
</evidence>
<dbReference type="InterPro" id="IPR033479">
    <property type="entry name" value="dCache_1"/>
</dbReference>
<dbReference type="Pfam" id="PF00015">
    <property type="entry name" value="MCPsignal"/>
    <property type="match status" value="1"/>
</dbReference>
<name>A0A1X7HVI5_9BACL</name>
<dbReference type="Gene3D" id="1.10.287.950">
    <property type="entry name" value="Methyl-accepting chemotaxis protein"/>
    <property type="match status" value="1"/>
</dbReference>
<dbReference type="GO" id="GO:0006935">
    <property type="term" value="P:chemotaxis"/>
    <property type="evidence" value="ECO:0007669"/>
    <property type="project" value="UniProtKB-KW"/>
</dbReference>
<accession>A0A1X7HVI5</accession>
<dbReference type="AlphaFoldDB" id="A0A1X7HVI5"/>
<evidence type="ECO:0000256" key="5">
    <source>
        <dbReference type="ARBA" id="ARBA00022692"/>
    </source>
</evidence>
<dbReference type="PROSITE" id="PS50885">
    <property type="entry name" value="HAMP"/>
    <property type="match status" value="1"/>
</dbReference>
<comment type="similarity">
    <text evidence="9">Belongs to the methyl-accepting chemotaxis (MCP) protein family.</text>
</comment>
<evidence type="ECO:0000256" key="10">
    <source>
        <dbReference type="PROSITE-ProRule" id="PRU00284"/>
    </source>
</evidence>
<dbReference type="SUPFAM" id="SSF103190">
    <property type="entry name" value="Sensory domain-like"/>
    <property type="match status" value="1"/>
</dbReference>
<keyword evidence="8 10" id="KW-0807">Transducer</keyword>
<proteinExistence type="inferred from homology"/>
<protein>
    <submittedName>
        <fullName evidence="14">Methyl-accepting chemotaxis sensory transducer with Cache sensor</fullName>
    </submittedName>
</protein>
<feature type="domain" description="HAMP" evidence="13">
    <location>
        <begin position="299"/>
        <end position="352"/>
    </location>
</feature>
<dbReference type="SMART" id="SM00283">
    <property type="entry name" value="MA"/>
    <property type="match status" value="1"/>
</dbReference>
<evidence type="ECO:0000256" key="3">
    <source>
        <dbReference type="ARBA" id="ARBA00022481"/>
    </source>
</evidence>
<evidence type="ECO:0000256" key="9">
    <source>
        <dbReference type="ARBA" id="ARBA00029447"/>
    </source>
</evidence>
<keyword evidence="15" id="KW-1185">Reference proteome</keyword>
<keyword evidence="3" id="KW-0488">Methylation</keyword>
<dbReference type="PANTHER" id="PTHR32089">
    <property type="entry name" value="METHYL-ACCEPTING CHEMOTAXIS PROTEIN MCPB"/>
    <property type="match status" value="1"/>
</dbReference>
<dbReference type="GO" id="GO:0005886">
    <property type="term" value="C:plasma membrane"/>
    <property type="evidence" value="ECO:0007669"/>
    <property type="project" value="UniProtKB-SubCell"/>
</dbReference>
<dbReference type="Gene3D" id="3.30.450.20">
    <property type="entry name" value="PAS domain"/>
    <property type="match status" value="1"/>
</dbReference>
<feature type="transmembrane region" description="Helical" evidence="11">
    <location>
        <begin position="275"/>
        <end position="298"/>
    </location>
</feature>
<dbReference type="CDD" id="cd18774">
    <property type="entry name" value="PDC2_HK_sensor"/>
    <property type="match status" value="1"/>
</dbReference>
<evidence type="ECO:0000256" key="8">
    <source>
        <dbReference type="ARBA" id="ARBA00023224"/>
    </source>
</evidence>
<dbReference type="CDD" id="cd06225">
    <property type="entry name" value="HAMP"/>
    <property type="match status" value="1"/>
</dbReference>
<evidence type="ECO:0000256" key="11">
    <source>
        <dbReference type="SAM" id="Phobius"/>
    </source>
</evidence>
<dbReference type="RefSeq" id="WP_208916985.1">
    <property type="nucleotide sequence ID" value="NZ_LT840184.1"/>
</dbReference>
<dbReference type="SMART" id="SM00304">
    <property type="entry name" value="HAMP"/>
    <property type="match status" value="1"/>
</dbReference>
<keyword evidence="4" id="KW-0145">Chemotaxis</keyword>
<sequence length="661" mass="73427">MIKKVFTRYKASLSKQMLLFLVLLIAVPTVILSLSLTQLARNQLERELLSQVEAVTTMITHVLNNSHSDYSVTIDSFADFSVPPGEKSEAHIKDRIIHIEEDIDNVLAAFMFYDDRYYNSSDEDSKGYDPTTREWYKQAIQNKGQIIMTSPYIDVVTGSYVITFAKTLSDGSGVAGIDVAIDHLNKLVGTYKIGEQGYVSLFDRNNVTLSHPRFQQGEPLQDERFQVMRNQAEGSFMLADKDRQEYYHFNNQNSLGLNVVSVIDWSEINHKTGPLLWISFLFIALLLALISLFIWVFMKRMIRPVLQLKQLTDSIAHGDLTVRSIESGRTDEIGQLQSNFNTMSQSLSDVLLLITDHSEQISASSQQLSATSEQNVVTIEQVASSMQEISSMSSDMNVSMDAVKQTAEHAQHELDDAIRTIHKSTEMSQLINVLANKGEKSLGAARQQMDTILEHSNRSKNETEELNQVAGEISGVTNFIQEIASQTNLLALNASIEAARAGQEGRGFAVVALEVRKLADQTASAAEKIATLIREVQERARHMVGRMEEGVESAATGSEMTQSVELQFKEMYEAIGRIDTQLGQVASVSERLMESNKEMITAFDKSSALSQATGQEVDLVAASSEEQNASMEEVAASAAHLAGIAEELQSLVLRFKLKRTE</sequence>
<dbReference type="Gene3D" id="6.10.340.10">
    <property type="match status" value="1"/>
</dbReference>
<dbReference type="Pfam" id="PF02743">
    <property type="entry name" value="dCache_1"/>
    <property type="match status" value="1"/>
</dbReference>
<evidence type="ECO:0000256" key="7">
    <source>
        <dbReference type="ARBA" id="ARBA00023136"/>
    </source>
</evidence>
<keyword evidence="2" id="KW-1003">Cell membrane</keyword>
<feature type="domain" description="Methyl-accepting transducer" evidence="12">
    <location>
        <begin position="350"/>
        <end position="642"/>
    </location>
</feature>
<evidence type="ECO:0000259" key="12">
    <source>
        <dbReference type="PROSITE" id="PS50111"/>
    </source>
</evidence>
<dbReference type="SUPFAM" id="SSF58104">
    <property type="entry name" value="Methyl-accepting chemotaxis protein (MCP) signaling domain"/>
    <property type="match status" value="2"/>
</dbReference>
<keyword evidence="6 11" id="KW-1133">Transmembrane helix</keyword>
<dbReference type="PROSITE" id="PS50111">
    <property type="entry name" value="CHEMOTAXIS_TRANSDUC_2"/>
    <property type="match status" value="1"/>
</dbReference>
<reference evidence="14 15" key="1">
    <citation type="submission" date="2017-04" db="EMBL/GenBank/DDBJ databases">
        <authorList>
            <person name="Afonso C.L."/>
            <person name="Miller P.J."/>
            <person name="Scott M.A."/>
            <person name="Spackman E."/>
            <person name="Goraichik I."/>
            <person name="Dimitrov K.M."/>
            <person name="Suarez D.L."/>
            <person name="Swayne D.E."/>
        </authorList>
    </citation>
    <scope>NUCLEOTIDE SEQUENCE [LARGE SCALE GENOMIC DNA]</scope>
    <source>
        <strain evidence="14 15">N3/975</strain>
    </source>
</reference>
<dbReference type="STRING" id="1313296.SAMN05661091_6110"/>
<evidence type="ECO:0000256" key="6">
    <source>
        <dbReference type="ARBA" id="ARBA00022989"/>
    </source>
</evidence>
<gene>
    <name evidence="14" type="ORF">SAMN05661091_6110</name>
</gene>
<evidence type="ECO:0000256" key="4">
    <source>
        <dbReference type="ARBA" id="ARBA00022500"/>
    </source>
</evidence>
<keyword evidence="7 11" id="KW-0472">Membrane</keyword>
<evidence type="ECO:0000256" key="2">
    <source>
        <dbReference type="ARBA" id="ARBA00022475"/>
    </source>
</evidence>
<dbReference type="PANTHER" id="PTHR32089:SF114">
    <property type="entry name" value="METHYL-ACCEPTING CHEMOTAXIS PROTEIN MCPB"/>
    <property type="match status" value="1"/>
</dbReference>
<organism evidence="14 15">
    <name type="scientific">Paenibacillus uliginis N3/975</name>
    <dbReference type="NCBI Taxonomy" id="1313296"/>
    <lineage>
        <taxon>Bacteria</taxon>
        <taxon>Bacillati</taxon>
        <taxon>Bacillota</taxon>
        <taxon>Bacilli</taxon>
        <taxon>Bacillales</taxon>
        <taxon>Paenibacillaceae</taxon>
        <taxon>Paenibacillus</taxon>
    </lineage>
</organism>